<evidence type="ECO:0000313" key="3">
    <source>
        <dbReference type="Proteomes" id="UP000607653"/>
    </source>
</evidence>
<gene>
    <name evidence="2" type="ORF">HUJ06_005381</name>
</gene>
<evidence type="ECO:0000256" key="1">
    <source>
        <dbReference type="SAM" id="MobiDB-lite"/>
    </source>
</evidence>
<evidence type="ECO:0000313" key="2">
    <source>
        <dbReference type="EMBL" id="DAD34741.1"/>
    </source>
</evidence>
<comment type="caution">
    <text evidence="2">The sequence shown here is derived from an EMBL/GenBank/DDBJ whole genome shotgun (WGS) entry which is preliminary data.</text>
</comment>
<feature type="compositionally biased region" description="Polar residues" evidence="1">
    <location>
        <begin position="141"/>
        <end position="151"/>
    </location>
</feature>
<protein>
    <submittedName>
        <fullName evidence="2">Uncharacterized protein</fullName>
    </submittedName>
</protein>
<accession>A0A822YT57</accession>
<dbReference type="EMBL" id="DUZY01000004">
    <property type="protein sequence ID" value="DAD34741.1"/>
    <property type="molecule type" value="Genomic_DNA"/>
</dbReference>
<name>A0A822YT57_NELNU</name>
<reference evidence="2 3" key="1">
    <citation type="journal article" date="2020" name="Mol. Biol. Evol.">
        <title>Distinct Expression and Methylation Patterns for Genes with Different Fates following a Single Whole-Genome Duplication in Flowering Plants.</title>
        <authorList>
            <person name="Shi T."/>
            <person name="Rahmani R.S."/>
            <person name="Gugger P.F."/>
            <person name="Wang M."/>
            <person name="Li H."/>
            <person name="Zhang Y."/>
            <person name="Li Z."/>
            <person name="Wang Q."/>
            <person name="Van de Peer Y."/>
            <person name="Marchal K."/>
            <person name="Chen J."/>
        </authorList>
    </citation>
    <scope>NUCLEOTIDE SEQUENCE [LARGE SCALE GENOMIC DNA]</scope>
    <source>
        <tissue evidence="2">Leaf</tissue>
    </source>
</reference>
<proteinExistence type="predicted"/>
<feature type="compositionally biased region" description="Acidic residues" evidence="1">
    <location>
        <begin position="130"/>
        <end position="140"/>
    </location>
</feature>
<dbReference type="Proteomes" id="UP000607653">
    <property type="component" value="Unassembled WGS sequence"/>
</dbReference>
<dbReference type="GO" id="GO:0017022">
    <property type="term" value="F:myosin binding"/>
    <property type="evidence" value="ECO:0007669"/>
    <property type="project" value="InterPro"/>
</dbReference>
<dbReference type="PANTHER" id="PTHR31448:SF9">
    <property type="entry name" value="MYOSIN-BINDING PROTEIN 6-RELATED"/>
    <property type="match status" value="1"/>
</dbReference>
<dbReference type="InterPro" id="IPR039306">
    <property type="entry name" value="MYOB"/>
</dbReference>
<feature type="region of interest" description="Disordered" evidence="1">
    <location>
        <begin position="129"/>
        <end position="151"/>
    </location>
</feature>
<keyword evidence="3" id="KW-1185">Reference proteome</keyword>
<dbReference type="AlphaFoldDB" id="A0A822YT57"/>
<sequence>MCEGCLLSFGSENKSDYETCKSLVGILGRDIRCSVEDGRRIHLRLPCRGNMDTSQVEKSSMHRCSCCGEPLRIKPSFRRGFLPCLPSNECDFPQAPASSPIKANDEEPRGFDQVQIPLIRYTEAKLVSDTESEIPEDDESLSTITEDNQCM</sequence>
<dbReference type="PANTHER" id="PTHR31448">
    <property type="entry name" value="MYOSIN-BINDING PROTEIN 2"/>
    <property type="match status" value="1"/>
</dbReference>
<organism evidence="2 3">
    <name type="scientific">Nelumbo nucifera</name>
    <name type="common">Sacred lotus</name>
    <dbReference type="NCBI Taxonomy" id="4432"/>
    <lineage>
        <taxon>Eukaryota</taxon>
        <taxon>Viridiplantae</taxon>
        <taxon>Streptophyta</taxon>
        <taxon>Embryophyta</taxon>
        <taxon>Tracheophyta</taxon>
        <taxon>Spermatophyta</taxon>
        <taxon>Magnoliopsida</taxon>
        <taxon>Proteales</taxon>
        <taxon>Nelumbonaceae</taxon>
        <taxon>Nelumbo</taxon>
    </lineage>
</organism>